<comment type="similarity">
    <text evidence="2">Belongs to the GtrA family.</text>
</comment>
<dbReference type="Pfam" id="PF04138">
    <property type="entry name" value="GtrA_DPMS_TM"/>
    <property type="match status" value="1"/>
</dbReference>
<dbReference type="PANTHER" id="PTHR38459:SF6">
    <property type="entry name" value="ARABINOGALACTAN BIOSYNTHESIS RECRUITING PROTEIN RV3789"/>
    <property type="match status" value="1"/>
</dbReference>
<keyword evidence="5 6" id="KW-0472">Membrane</keyword>
<gene>
    <name evidence="8" type="ORF">H0194_06250</name>
</gene>
<name>A0A7G7CSI3_9CORY</name>
<feature type="transmembrane region" description="Helical" evidence="6">
    <location>
        <begin position="104"/>
        <end position="125"/>
    </location>
</feature>
<dbReference type="GO" id="GO:0000271">
    <property type="term" value="P:polysaccharide biosynthetic process"/>
    <property type="evidence" value="ECO:0007669"/>
    <property type="project" value="InterPro"/>
</dbReference>
<evidence type="ECO:0000256" key="2">
    <source>
        <dbReference type="ARBA" id="ARBA00009399"/>
    </source>
</evidence>
<feature type="transmembrane region" description="Helical" evidence="6">
    <location>
        <begin position="35"/>
        <end position="53"/>
    </location>
</feature>
<protein>
    <submittedName>
        <fullName evidence="8">GtrA family protein</fullName>
    </submittedName>
</protein>
<comment type="subcellular location">
    <subcellularLocation>
        <location evidence="1">Membrane</location>
        <topology evidence="1">Multi-pass membrane protein</topology>
    </subcellularLocation>
</comment>
<keyword evidence="4 6" id="KW-1133">Transmembrane helix</keyword>
<evidence type="ECO:0000259" key="7">
    <source>
        <dbReference type="Pfam" id="PF04138"/>
    </source>
</evidence>
<dbReference type="EMBL" id="CP059404">
    <property type="protein sequence ID" value="QNE90549.1"/>
    <property type="molecule type" value="Genomic_DNA"/>
</dbReference>
<feature type="transmembrane region" description="Helical" evidence="6">
    <location>
        <begin position="65"/>
        <end position="84"/>
    </location>
</feature>
<evidence type="ECO:0000256" key="4">
    <source>
        <dbReference type="ARBA" id="ARBA00022989"/>
    </source>
</evidence>
<proteinExistence type="inferred from homology"/>
<evidence type="ECO:0000313" key="8">
    <source>
        <dbReference type="EMBL" id="QNE90549.1"/>
    </source>
</evidence>
<keyword evidence="3 6" id="KW-0812">Transmembrane</keyword>
<dbReference type="InterPro" id="IPR051401">
    <property type="entry name" value="GtrA_CellWall_Glycosyl"/>
</dbReference>
<evidence type="ECO:0000256" key="3">
    <source>
        <dbReference type="ARBA" id="ARBA00022692"/>
    </source>
</evidence>
<dbReference type="GO" id="GO:0005886">
    <property type="term" value="C:plasma membrane"/>
    <property type="evidence" value="ECO:0007669"/>
    <property type="project" value="TreeGrafter"/>
</dbReference>
<dbReference type="AlphaFoldDB" id="A0A7G7CSI3"/>
<dbReference type="Proteomes" id="UP000515743">
    <property type="component" value="Chromosome"/>
</dbReference>
<dbReference type="PANTHER" id="PTHR38459">
    <property type="entry name" value="PROPHAGE BACTOPRENOL-LINKED GLUCOSE TRANSLOCASE HOMOLOG"/>
    <property type="match status" value="1"/>
</dbReference>
<dbReference type="KEGG" id="cik:H0194_06250"/>
<feature type="transmembrane region" description="Helical" evidence="6">
    <location>
        <begin position="7"/>
        <end position="29"/>
    </location>
</feature>
<feature type="domain" description="GtrA/DPMS transmembrane" evidence="7">
    <location>
        <begin position="7"/>
        <end position="126"/>
    </location>
</feature>
<evidence type="ECO:0000256" key="1">
    <source>
        <dbReference type="ARBA" id="ARBA00004141"/>
    </source>
</evidence>
<sequence length="129" mass="13883">MRTQLTRFVGVGIFTALLDWGLTMLLINFGVPRGSAKAVGWVFGTIAAYLANARFTFGSKVSGRTAVAVGLLYLSTFLVQNIMFRITEAPLVALGLEGGVMNTVSYVIAQGVATITNFAIQRAFIFKAR</sequence>
<evidence type="ECO:0000256" key="6">
    <source>
        <dbReference type="SAM" id="Phobius"/>
    </source>
</evidence>
<organism evidence="8 9">
    <name type="scientific">Corynebacterium incognita</name>
    <dbReference type="NCBI Taxonomy" id="2754725"/>
    <lineage>
        <taxon>Bacteria</taxon>
        <taxon>Bacillati</taxon>
        <taxon>Actinomycetota</taxon>
        <taxon>Actinomycetes</taxon>
        <taxon>Mycobacteriales</taxon>
        <taxon>Corynebacteriaceae</taxon>
        <taxon>Corynebacterium</taxon>
    </lineage>
</organism>
<evidence type="ECO:0000313" key="9">
    <source>
        <dbReference type="Proteomes" id="UP000515743"/>
    </source>
</evidence>
<evidence type="ECO:0000256" key="5">
    <source>
        <dbReference type="ARBA" id="ARBA00023136"/>
    </source>
</evidence>
<accession>A0A7G7CSI3</accession>
<reference evidence="8 9" key="1">
    <citation type="submission" date="2020-07" db="EMBL/GenBank/DDBJ databases">
        <title>Complete genome and description of Corynebacterium incognita strain Marseille-Q3630 sp. nov.</title>
        <authorList>
            <person name="Boxberger M."/>
        </authorList>
    </citation>
    <scope>NUCLEOTIDE SEQUENCE [LARGE SCALE GENOMIC DNA]</scope>
    <source>
        <strain evidence="8 9">Marseille-Q3630</strain>
    </source>
</reference>
<dbReference type="InterPro" id="IPR007267">
    <property type="entry name" value="GtrA_DPMS_TM"/>
</dbReference>
<keyword evidence="9" id="KW-1185">Reference proteome</keyword>